<gene>
    <name evidence="3" type="ORF">C445_18086</name>
    <name evidence="2" type="ORF">CHINAEXTREME_09525</name>
</gene>
<reference evidence="3 4" key="2">
    <citation type="journal article" date="2014" name="PLoS Genet.">
        <title>Phylogenetically driven sequencing of extremely halophilic archaea reveals strategies for static and dynamic osmo-response.</title>
        <authorList>
            <person name="Becker E.A."/>
            <person name="Seitzer P.M."/>
            <person name="Tritt A."/>
            <person name="Larsen D."/>
            <person name="Krusor M."/>
            <person name="Yao A.I."/>
            <person name="Wu D."/>
            <person name="Madern D."/>
            <person name="Eisen J.A."/>
            <person name="Darling A.E."/>
            <person name="Facciotti M.T."/>
        </authorList>
    </citation>
    <scope>NUCLEOTIDE SEQUENCE [LARGE SCALE GENOMIC DNA]</scope>
    <source>
        <strain evidence="3 4">AJ5</strain>
    </source>
</reference>
<dbReference type="EMBL" id="CP019285">
    <property type="protein sequence ID" value="APW98005.1"/>
    <property type="molecule type" value="Genomic_DNA"/>
</dbReference>
<dbReference type="KEGG" id="hlc:CHINAEXTREME09525"/>
<dbReference type="STRING" id="358396.CHINAEXTREME_09525"/>
<dbReference type="Proteomes" id="UP000011555">
    <property type="component" value="Unassembled WGS sequence"/>
</dbReference>
<keyword evidence="4" id="KW-1185">Reference proteome</keyword>
<reference evidence="2" key="3">
    <citation type="submission" date="2017-01" db="EMBL/GenBank/DDBJ databases">
        <authorList>
            <person name="Mah S.A."/>
            <person name="Swanson W.J."/>
            <person name="Moy G.W."/>
            <person name="Vacquier V.D."/>
        </authorList>
    </citation>
    <scope>NUCLEOTIDE SEQUENCE</scope>
    <source>
        <strain evidence="2">AJ5</strain>
    </source>
</reference>
<evidence type="ECO:0000313" key="5">
    <source>
        <dbReference type="Proteomes" id="UP000186547"/>
    </source>
</evidence>
<accession>M0L9G9</accession>
<dbReference type="Proteomes" id="UP000186547">
    <property type="component" value="Chromosome"/>
</dbReference>
<name>M0L9G9_NATLA</name>
<organism evidence="3 4">
    <name type="scientific">Natronobacterium lacisalsi AJ5</name>
    <dbReference type="NCBI Taxonomy" id="358396"/>
    <lineage>
        <taxon>Archaea</taxon>
        <taxon>Methanobacteriati</taxon>
        <taxon>Methanobacteriota</taxon>
        <taxon>Stenosarchaea group</taxon>
        <taxon>Halobacteria</taxon>
        <taxon>Halobacteriales</taxon>
        <taxon>Natrialbaceae</taxon>
        <taxon>Natronobacterium</taxon>
    </lineage>
</organism>
<evidence type="ECO:0000313" key="2">
    <source>
        <dbReference type="EMBL" id="APW98005.1"/>
    </source>
</evidence>
<feature type="region of interest" description="Disordered" evidence="1">
    <location>
        <begin position="89"/>
        <end position="122"/>
    </location>
</feature>
<sequence length="122" mass="13292">MAHLTDRANPTETRYFLSDATNVAPFAFCQSDRGRLRTRVSLRADRSAAVIGSCVTWRDGTTGVLMPRFGPLEGETNGFRSVSRQVRTAGVSTGHNGIETARSSARPRSVHAAVRSTRRSGR</sequence>
<evidence type="ECO:0000256" key="1">
    <source>
        <dbReference type="SAM" id="MobiDB-lite"/>
    </source>
</evidence>
<reference evidence="2 5" key="1">
    <citation type="journal article" date="2011" name="J. Bacteriol.">
        <title>Genome sequence of Halobiforma lacisalsi AJ5, an extremely halophilic archaeon which harbors a bop gene.</title>
        <authorList>
            <person name="Jiang X."/>
            <person name="Wang S."/>
            <person name="Cheng H."/>
            <person name="Huo Y."/>
            <person name="Zhang X."/>
            <person name="Zhu X."/>
            <person name="Han X."/>
            <person name="Ni P."/>
            <person name="Wu M."/>
        </authorList>
    </citation>
    <scope>NUCLEOTIDE SEQUENCE [LARGE SCALE GENOMIC DNA]</scope>
    <source>
        <strain evidence="2 5">AJ5</strain>
    </source>
</reference>
<proteinExistence type="predicted"/>
<dbReference type="AlphaFoldDB" id="M0L9G9"/>
<evidence type="ECO:0000313" key="3">
    <source>
        <dbReference type="EMBL" id="EMA28560.1"/>
    </source>
</evidence>
<dbReference type="EMBL" id="AOLZ01000073">
    <property type="protein sequence ID" value="EMA28560.1"/>
    <property type="molecule type" value="Genomic_DNA"/>
</dbReference>
<protein>
    <submittedName>
        <fullName evidence="3">Uncharacterized protein</fullName>
    </submittedName>
</protein>
<evidence type="ECO:0000313" key="4">
    <source>
        <dbReference type="Proteomes" id="UP000011555"/>
    </source>
</evidence>